<gene>
    <name evidence="2" type="ORF">A2765_04455</name>
</gene>
<dbReference type="PANTHER" id="PTHR12526:SF622">
    <property type="entry name" value="GLYCOSYLTRANSFERASE (GROUP I)"/>
    <property type="match status" value="1"/>
</dbReference>
<feature type="domain" description="Glycosyltransferase subfamily 4-like N-terminal" evidence="1">
    <location>
        <begin position="19"/>
        <end position="184"/>
    </location>
</feature>
<dbReference type="Pfam" id="PF13439">
    <property type="entry name" value="Glyco_transf_4"/>
    <property type="match status" value="1"/>
</dbReference>
<dbReference type="AlphaFoldDB" id="A0A1F6DER0"/>
<evidence type="ECO:0000313" key="3">
    <source>
        <dbReference type="Proteomes" id="UP000176377"/>
    </source>
</evidence>
<evidence type="ECO:0000259" key="1">
    <source>
        <dbReference type="Pfam" id="PF13439"/>
    </source>
</evidence>
<dbReference type="Proteomes" id="UP000176377">
    <property type="component" value="Unassembled WGS sequence"/>
</dbReference>
<comment type="caution">
    <text evidence="2">The sequence shown here is derived from an EMBL/GenBank/DDBJ whole genome shotgun (WGS) entry which is preliminary data.</text>
</comment>
<proteinExistence type="predicted"/>
<protein>
    <recommendedName>
        <fullName evidence="1">Glycosyltransferase subfamily 4-like N-terminal domain-containing protein</fullName>
    </recommendedName>
</protein>
<dbReference type="PANTHER" id="PTHR12526">
    <property type="entry name" value="GLYCOSYLTRANSFERASE"/>
    <property type="match status" value="1"/>
</dbReference>
<organism evidence="2 3">
    <name type="scientific">Candidatus Kaiserbacteria bacterium RIFCSPHIGHO2_01_FULL_56_24</name>
    <dbReference type="NCBI Taxonomy" id="1798487"/>
    <lineage>
        <taxon>Bacteria</taxon>
        <taxon>Candidatus Kaiseribacteriota</taxon>
    </lineage>
</organism>
<dbReference type="Gene3D" id="3.40.50.2000">
    <property type="entry name" value="Glycogen Phosphorylase B"/>
    <property type="match status" value="2"/>
</dbReference>
<accession>A0A1F6DER0</accession>
<sequence length="380" mass="42728">MRIFYCTDLVLDDTGAPAIHVRAICDQFAGHGHDVVLFAPRFRTAPHAAYEEVRIPTPRTLLSVFFQPQLLVRLLTRALRTRPDVLYVRHSHLLIAPTIAGFILRIPIALEINGILEQDAIHINQTLRSRVLLRTGMFSLLERMNAHAASLIVAVTDGIKDYFLTRYAVPAEKIAVIQNGVDTDAFQLQPQDEARRALELDAHGWYVGYVGSLHEWQGVRFLLEAANLLRDEKHIRFLILGKGEEAPLIESRIREYGLRNVEVRPPVSHEYIPQHINAFDLCISYPMRFRDGATSPFKVYEYLACGKPVLSSDLASIRSEFGDVLTYIEPESAVALAEAIRNAAVDPQLGPRAQAGRRFVETGHSWQAVASAIIDRLQKL</sequence>
<name>A0A1F6DER0_9BACT</name>
<dbReference type="EMBL" id="MFLA01000016">
    <property type="protein sequence ID" value="OGG59810.1"/>
    <property type="molecule type" value="Genomic_DNA"/>
</dbReference>
<dbReference type="Pfam" id="PF13692">
    <property type="entry name" value="Glyco_trans_1_4"/>
    <property type="match status" value="1"/>
</dbReference>
<evidence type="ECO:0000313" key="2">
    <source>
        <dbReference type="EMBL" id="OGG59810.1"/>
    </source>
</evidence>
<dbReference type="SUPFAM" id="SSF53756">
    <property type="entry name" value="UDP-Glycosyltransferase/glycogen phosphorylase"/>
    <property type="match status" value="1"/>
</dbReference>
<dbReference type="InterPro" id="IPR028098">
    <property type="entry name" value="Glyco_trans_4-like_N"/>
</dbReference>
<reference evidence="2 3" key="1">
    <citation type="journal article" date="2016" name="Nat. Commun.">
        <title>Thousands of microbial genomes shed light on interconnected biogeochemical processes in an aquifer system.</title>
        <authorList>
            <person name="Anantharaman K."/>
            <person name="Brown C.T."/>
            <person name="Hug L.A."/>
            <person name="Sharon I."/>
            <person name="Castelle C.J."/>
            <person name="Probst A.J."/>
            <person name="Thomas B.C."/>
            <person name="Singh A."/>
            <person name="Wilkins M.J."/>
            <person name="Karaoz U."/>
            <person name="Brodie E.L."/>
            <person name="Williams K.H."/>
            <person name="Hubbard S.S."/>
            <person name="Banfield J.F."/>
        </authorList>
    </citation>
    <scope>NUCLEOTIDE SEQUENCE [LARGE SCALE GENOMIC DNA]</scope>
</reference>
<dbReference type="CDD" id="cd03794">
    <property type="entry name" value="GT4_WbuB-like"/>
    <property type="match status" value="1"/>
</dbReference>